<keyword evidence="1" id="KW-0812">Transmembrane</keyword>
<name>A0A0E3W2Y1_9FIRM</name>
<dbReference type="Pfam" id="PF07963">
    <property type="entry name" value="N_methyl"/>
    <property type="match status" value="1"/>
</dbReference>
<keyword evidence="1" id="KW-1133">Transmembrane helix</keyword>
<evidence type="ECO:0000313" key="3">
    <source>
        <dbReference type="Proteomes" id="UP000045545"/>
    </source>
</evidence>
<dbReference type="STRING" id="690567.967"/>
<sequence>MRKYYKSFNFLNKNGLTLVEILVALVILLLVVTACFPLFTLAAKITSENRARTIANELAKSELERTLAQVNATNYISEADDIRLAPLKTGVFEYYFDDNGKPLLNNGKYSTAPDPNSRYSLFKARKIVQWIDDPADGKRPDDKNPFDYKVLTIEVSCPSQFTGKVVKKADFKTFVAREGSTSPITGVIIEVVRGWTDENGGRIPIEGVNVSLDGTGPSHVAVTNMDGQALIPIEFPNDNTEYSYEVKTERLGMINRPNQPTIDIKAQPYVTNYKQIEMEEPATLTVSFEPSKKDFNITLGGNGESRVENIAAHQNSITFNNLWPSGIDPDNPGRFCGEGNYTLSIDPLLVYPAQLNQLLSENGLKHPADEYFEDKPPLLNMWDFESNYKGIGPAWEASAAKYDIHPDTMHRLALLNDTNDFEIIDLTRYKPASGITAQLKVYFNELGLSEYTSLSEDFILVYIGKENANLDSDDPNDWTPYIKISKKDGKWALIDADNKVIKEETDDHKITLTVYDQTDTELVLNNNYFSKKFKFRFDSSPAINTFFFRNFNIYCSYSTNSIQFSKPAHNLTLKISGK</sequence>
<evidence type="ECO:0000313" key="2">
    <source>
        <dbReference type="EMBL" id="CFX31419.1"/>
    </source>
</evidence>
<keyword evidence="1" id="KW-0472">Membrane</keyword>
<dbReference type="OrthoDB" id="210273at2"/>
<dbReference type="RefSeq" id="WP_046496409.1">
    <property type="nucleotide sequence ID" value="NZ_CGIH01000017.1"/>
</dbReference>
<proteinExistence type="predicted"/>
<reference evidence="2 3" key="1">
    <citation type="submission" date="2015-03" db="EMBL/GenBank/DDBJ databases">
        <authorList>
            <person name="Murphy D."/>
        </authorList>
    </citation>
    <scope>NUCLEOTIDE SEQUENCE [LARGE SCALE GENOMIC DNA]</scope>
    <source>
        <strain evidence="2 3">OL-4</strain>
    </source>
</reference>
<dbReference type="AlphaFoldDB" id="A0A0E3W2Y1"/>
<dbReference type="Proteomes" id="UP000045545">
    <property type="component" value="Unassembled WGS sequence"/>
</dbReference>
<feature type="transmembrane region" description="Helical" evidence="1">
    <location>
        <begin position="21"/>
        <end position="43"/>
    </location>
</feature>
<accession>A0A0E3W2Y1</accession>
<dbReference type="PROSITE" id="PS51257">
    <property type="entry name" value="PROKAR_LIPOPROTEIN"/>
    <property type="match status" value="1"/>
</dbReference>
<gene>
    <name evidence="2" type="ORF">967</name>
</gene>
<protein>
    <submittedName>
        <fullName evidence="2">Prokaryotic N-terminal methylation site</fullName>
    </submittedName>
</protein>
<dbReference type="EMBL" id="CGIH01000017">
    <property type="protein sequence ID" value="CFX31419.1"/>
    <property type="molecule type" value="Genomic_DNA"/>
</dbReference>
<keyword evidence="3" id="KW-1185">Reference proteome</keyword>
<organism evidence="2 3">
    <name type="scientific">Syntrophomonas zehnderi OL-4</name>
    <dbReference type="NCBI Taxonomy" id="690567"/>
    <lineage>
        <taxon>Bacteria</taxon>
        <taxon>Bacillati</taxon>
        <taxon>Bacillota</taxon>
        <taxon>Clostridia</taxon>
        <taxon>Eubacteriales</taxon>
        <taxon>Syntrophomonadaceae</taxon>
        <taxon>Syntrophomonas</taxon>
    </lineage>
</organism>
<evidence type="ECO:0000256" key="1">
    <source>
        <dbReference type="SAM" id="Phobius"/>
    </source>
</evidence>
<dbReference type="NCBIfam" id="TIGR02532">
    <property type="entry name" value="IV_pilin_GFxxxE"/>
    <property type="match status" value="1"/>
</dbReference>
<dbReference type="InterPro" id="IPR012902">
    <property type="entry name" value="N_methyl_site"/>
</dbReference>